<dbReference type="InterPro" id="IPR013507">
    <property type="entry name" value="DNA_mismatch_S5_2-like"/>
</dbReference>
<evidence type="ECO:0000256" key="3">
    <source>
        <dbReference type="ARBA" id="ARBA00022763"/>
    </source>
</evidence>
<accession>A0A316Z9L5</accession>
<evidence type="ECO:0000256" key="6">
    <source>
        <dbReference type="SAM" id="MobiDB-lite"/>
    </source>
</evidence>
<dbReference type="PANTHER" id="PTHR10073">
    <property type="entry name" value="DNA MISMATCH REPAIR PROTEIN MLH, PMS, MUTL"/>
    <property type="match status" value="1"/>
</dbReference>
<name>A0A316Z9L5_9BASI</name>
<feature type="region of interest" description="Disordered" evidence="6">
    <location>
        <begin position="1"/>
        <end position="24"/>
    </location>
</feature>
<comment type="subcellular location">
    <subcellularLocation>
        <location evidence="1">Nucleus</location>
    </subcellularLocation>
</comment>
<evidence type="ECO:0000259" key="7">
    <source>
        <dbReference type="SMART" id="SM01340"/>
    </source>
</evidence>
<dbReference type="EMBL" id="KZ819291">
    <property type="protein sequence ID" value="PWN98400.1"/>
    <property type="molecule type" value="Genomic_DNA"/>
</dbReference>
<dbReference type="AlphaFoldDB" id="A0A316Z9L5"/>
<protein>
    <submittedName>
        <fullName evidence="8">DNA mismatch repair protein MutL</fullName>
    </submittedName>
</protein>
<dbReference type="Proteomes" id="UP000245946">
    <property type="component" value="Unassembled WGS sequence"/>
</dbReference>
<dbReference type="PROSITE" id="PS00058">
    <property type="entry name" value="DNA_MISMATCH_REPAIR_1"/>
    <property type="match status" value="1"/>
</dbReference>
<dbReference type="Pfam" id="PF13589">
    <property type="entry name" value="HATPase_c_3"/>
    <property type="match status" value="1"/>
</dbReference>
<dbReference type="SMART" id="SM01340">
    <property type="entry name" value="DNA_mis_repair"/>
    <property type="match status" value="1"/>
</dbReference>
<gene>
    <name evidence="8" type="ORF">FA09DRAFT_338273</name>
</gene>
<keyword evidence="9" id="KW-1185">Reference proteome</keyword>
<dbReference type="Pfam" id="PF01119">
    <property type="entry name" value="DNA_mis_repair"/>
    <property type="match status" value="1"/>
</dbReference>
<keyword evidence="5" id="KW-0539">Nucleus</keyword>
<dbReference type="CDD" id="cd03483">
    <property type="entry name" value="MutL_Trans_MLH1"/>
    <property type="match status" value="1"/>
</dbReference>
<dbReference type="GO" id="GO:0006298">
    <property type="term" value="P:mismatch repair"/>
    <property type="evidence" value="ECO:0007669"/>
    <property type="project" value="InterPro"/>
</dbReference>
<dbReference type="PANTHER" id="PTHR10073:SF12">
    <property type="entry name" value="DNA MISMATCH REPAIR PROTEIN MLH1"/>
    <property type="match status" value="1"/>
</dbReference>
<keyword evidence="3" id="KW-0227">DNA damage</keyword>
<evidence type="ECO:0000313" key="9">
    <source>
        <dbReference type="Proteomes" id="UP000245946"/>
    </source>
</evidence>
<dbReference type="FunFam" id="3.30.230.10:FF:000014">
    <property type="entry name" value="DNA mismatch repair protein Mlh1"/>
    <property type="match status" value="1"/>
</dbReference>
<dbReference type="GO" id="GO:0140664">
    <property type="term" value="F:ATP-dependent DNA damage sensor activity"/>
    <property type="evidence" value="ECO:0007669"/>
    <property type="project" value="InterPro"/>
</dbReference>
<evidence type="ECO:0000256" key="1">
    <source>
        <dbReference type="ARBA" id="ARBA00004123"/>
    </source>
</evidence>
<dbReference type="OrthoDB" id="10263226at2759"/>
<keyword evidence="4" id="KW-0234">DNA repair</keyword>
<dbReference type="NCBIfam" id="TIGR00585">
    <property type="entry name" value="mutl"/>
    <property type="match status" value="1"/>
</dbReference>
<evidence type="ECO:0000256" key="2">
    <source>
        <dbReference type="ARBA" id="ARBA00006082"/>
    </source>
</evidence>
<dbReference type="GO" id="GO:0016887">
    <property type="term" value="F:ATP hydrolysis activity"/>
    <property type="evidence" value="ECO:0007669"/>
    <property type="project" value="InterPro"/>
</dbReference>
<dbReference type="GeneID" id="37271627"/>
<reference evidence="8 9" key="1">
    <citation type="journal article" date="2018" name="Mol. Biol. Evol.">
        <title>Broad Genomic Sampling Reveals a Smut Pathogenic Ancestry of the Fungal Clade Ustilaginomycotina.</title>
        <authorList>
            <person name="Kijpornyongpan T."/>
            <person name="Mondo S.J."/>
            <person name="Barry K."/>
            <person name="Sandor L."/>
            <person name="Lee J."/>
            <person name="Lipzen A."/>
            <person name="Pangilinan J."/>
            <person name="LaButti K."/>
            <person name="Hainaut M."/>
            <person name="Henrissat B."/>
            <person name="Grigoriev I.V."/>
            <person name="Spatafora J.W."/>
            <person name="Aime M.C."/>
        </authorList>
    </citation>
    <scope>NUCLEOTIDE SEQUENCE [LARGE SCALE GENOMIC DNA]</scope>
    <source>
        <strain evidence="8 9">MCA 4186</strain>
    </source>
</reference>
<dbReference type="Pfam" id="PF16413">
    <property type="entry name" value="Mlh1_C"/>
    <property type="match status" value="1"/>
</dbReference>
<dbReference type="InterPro" id="IPR038973">
    <property type="entry name" value="MutL/Mlh/Pms-like"/>
</dbReference>
<dbReference type="InterPro" id="IPR032189">
    <property type="entry name" value="Mlh1_C"/>
</dbReference>
<dbReference type="CDD" id="cd16926">
    <property type="entry name" value="HATPase_MutL-MLH-PMS-like"/>
    <property type="match status" value="1"/>
</dbReference>
<comment type="similarity">
    <text evidence="2">Belongs to the DNA mismatch repair MutL/HexB family.</text>
</comment>
<dbReference type="STRING" id="58919.A0A316Z9L5"/>
<dbReference type="InterPro" id="IPR014762">
    <property type="entry name" value="DNA_mismatch_repair_CS"/>
</dbReference>
<proteinExistence type="inferred from homology"/>
<dbReference type="Gene3D" id="3.30.230.10">
    <property type="match status" value="1"/>
</dbReference>
<dbReference type="InterPro" id="IPR036890">
    <property type="entry name" value="HATPase_C_sf"/>
</dbReference>
<dbReference type="GO" id="GO:0005524">
    <property type="term" value="F:ATP binding"/>
    <property type="evidence" value="ECO:0007669"/>
    <property type="project" value="InterPro"/>
</dbReference>
<dbReference type="FunFam" id="3.30.565.10:FF:000109">
    <property type="entry name" value="Related to MLH1-DNA mismatch repair protein"/>
    <property type="match status" value="1"/>
</dbReference>
<dbReference type="RefSeq" id="XP_025598679.1">
    <property type="nucleotide sequence ID" value="XM_025744083.1"/>
</dbReference>
<feature type="domain" description="DNA mismatch repair protein S5" evidence="7">
    <location>
        <begin position="261"/>
        <end position="381"/>
    </location>
</feature>
<dbReference type="InterPro" id="IPR020568">
    <property type="entry name" value="Ribosomal_Su5_D2-typ_SF"/>
</dbReference>
<dbReference type="InterPro" id="IPR002099">
    <property type="entry name" value="MutL/Mlh/PMS"/>
</dbReference>
<evidence type="ECO:0000313" key="8">
    <source>
        <dbReference type="EMBL" id="PWN98400.1"/>
    </source>
</evidence>
<sequence>MASSSVVGERRSASPTQAQQPEEPLDAQLEERVQHLVRQPIQRLDEAVVNRIAAGEIIHRPANALKELIENSLDAGATLIKITLKEGGLKSLQIQDNGCGVRESDLPLLAERFATSKLRNFDDLSRMSTFGFRGEALASISYVSASMRVVSKTKDAACAYQASYACGALVPPKPGQSSAPRPCAGTDGTLITAEDLFFNVPQRLRALKSATEEYNRALDVAAKYALHYGGRGVGFVCRKASSNVADLSTPASPSTKTIDAIRALHGSAVSRELLHLTPLRNERLGFSVEGYISGANWSAKKTTFLCFINDRLVDCPGLKKSFEALYSAFLPRGGHPWLYIALKIAPEKVDVNVHPTKSEVHFLDEEDVIEEVCAHAQDVLSGSNSSRTFEFSQATLPGAPPPETAKGKARETQTGPMSTQKGYPQHQVRTDASSRTLQAMGFTATRREDNTEVLEEAGSDDQPRAEGSKSNGAAKVPESECLLTSVRELRREAVKSRHNGLSEVLRGHAFVGVVDLDMGLSLVQHETKLYLVNHAAIIEEFAYQLVLRQFGSLGRFRLEPPPSIRDLIRIGVEAEPDADEAGMSVDDIVERIALLLIARAEMLDEYFSLRIDADSGTLHTIPSVLSSRAPLALDRLPTLLLRLGPQVDWTDEKECFRSIAREIAFAHVPPSAGNEARDSLDGIEQEARAEEHFNVQHVWFSAMRRVPWVAPKQLLERDVVQVASLPDLYRVFERC</sequence>
<dbReference type="InterPro" id="IPR014721">
    <property type="entry name" value="Ribsml_uS5_D2-typ_fold_subgr"/>
</dbReference>
<evidence type="ECO:0000256" key="5">
    <source>
        <dbReference type="ARBA" id="ARBA00023242"/>
    </source>
</evidence>
<feature type="region of interest" description="Disordered" evidence="6">
    <location>
        <begin position="392"/>
        <end position="477"/>
    </location>
</feature>
<dbReference type="GO" id="GO:0030983">
    <property type="term" value="F:mismatched DNA binding"/>
    <property type="evidence" value="ECO:0007669"/>
    <property type="project" value="InterPro"/>
</dbReference>
<organism evidence="8 9">
    <name type="scientific">Tilletiopsis washingtonensis</name>
    <dbReference type="NCBI Taxonomy" id="58919"/>
    <lineage>
        <taxon>Eukaryota</taxon>
        <taxon>Fungi</taxon>
        <taxon>Dikarya</taxon>
        <taxon>Basidiomycota</taxon>
        <taxon>Ustilaginomycotina</taxon>
        <taxon>Exobasidiomycetes</taxon>
        <taxon>Entylomatales</taxon>
        <taxon>Entylomatales incertae sedis</taxon>
        <taxon>Tilletiopsis</taxon>
    </lineage>
</organism>
<feature type="compositionally biased region" description="Polar residues" evidence="6">
    <location>
        <begin position="412"/>
        <end position="422"/>
    </location>
</feature>
<dbReference type="GO" id="GO:0032389">
    <property type="term" value="C:MutLalpha complex"/>
    <property type="evidence" value="ECO:0007669"/>
    <property type="project" value="TreeGrafter"/>
</dbReference>
<dbReference type="SUPFAM" id="SSF54211">
    <property type="entry name" value="Ribosomal protein S5 domain 2-like"/>
    <property type="match status" value="1"/>
</dbReference>
<dbReference type="Gene3D" id="3.30.565.10">
    <property type="entry name" value="Histidine kinase-like ATPase, C-terminal domain"/>
    <property type="match status" value="1"/>
</dbReference>
<evidence type="ECO:0000256" key="4">
    <source>
        <dbReference type="ARBA" id="ARBA00023204"/>
    </source>
</evidence>
<dbReference type="GO" id="GO:0061982">
    <property type="term" value="P:meiosis I cell cycle process"/>
    <property type="evidence" value="ECO:0007669"/>
    <property type="project" value="UniProtKB-ARBA"/>
</dbReference>
<dbReference type="SUPFAM" id="SSF55874">
    <property type="entry name" value="ATPase domain of HSP90 chaperone/DNA topoisomerase II/histidine kinase"/>
    <property type="match status" value="1"/>
</dbReference>